<sequence>MNLELYILRIPQELKREIYSYVFGNHYVDFEKFCNVYNKVDEYYKSSKRSLYYEDKFPNVSLSEHWANFQISPCKYPEIKIQLWYQEYDLVNIVDYCITNWYPCAIVDMLKEYIIYNDEIKVRIKNLYGKHFYMDYYKNRGCRKEWFWNDESINMEVFYNDIIEILDDVETYEGSSISPSKNIYYFYRDLLMNYMSE</sequence>
<organism evidence="1">
    <name type="scientific">viral metagenome</name>
    <dbReference type="NCBI Taxonomy" id="1070528"/>
    <lineage>
        <taxon>unclassified sequences</taxon>
        <taxon>metagenomes</taxon>
        <taxon>organismal metagenomes</taxon>
    </lineage>
</organism>
<protein>
    <submittedName>
        <fullName evidence="1">Uncharacterized protein</fullName>
    </submittedName>
</protein>
<name>A0A6C0EHS8_9ZZZZ</name>
<proteinExistence type="predicted"/>
<dbReference type="AlphaFoldDB" id="A0A6C0EHS8"/>
<evidence type="ECO:0000313" key="1">
    <source>
        <dbReference type="EMBL" id="QHT28342.1"/>
    </source>
</evidence>
<reference evidence="1" key="1">
    <citation type="journal article" date="2020" name="Nature">
        <title>Giant virus diversity and host interactions through global metagenomics.</title>
        <authorList>
            <person name="Schulz F."/>
            <person name="Roux S."/>
            <person name="Paez-Espino D."/>
            <person name="Jungbluth S."/>
            <person name="Walsh D.A."/>
            <person name="Denef V.J."/>
            <person name="McMahon K.D."/>
            <person name="Konstantinidis K.T."/>
            <person name="Eloe-Fadrosh E.A."/>
            <person name="Kyrpides N.C."/>
            <person name="Woyke T."/>
        </authorList>
    </citation>
    <scope>NUCLEOTIDE SEQUENCE</scope>
    <source>
        <strain evidence="1">GVMAG-M-3300001348-25</strain>
    </source>
</reference>
<accession>A0A6C0EHS8</accession>
<dbReference type="EMBL" id="MN738855">
    <property type="protein sequence ID" value="QHT28342.1"/>
    <property type="molecule type" value="Genomic_DNA"/>
</dbReference>